<organism evidence="1 2">
    <name type="scientific">Streptomyces nanshensis</name>
    <dbReference type="NCBI Taxonomy" id="518642"/>
    <lineage>
        <taxon>Bacteria</taxon>
        <taxon>Bacillati</taxon>
        <taxon>Actinomycetota</taxon>
        <taxon>Actinomycetes</taxon>
        <taxon>Kitasatosporales</taxon>
        <taxon>Streptomycetaceae</taxon>
        <taxon>Streptomyces</taxon>
    </lineage>
</organism>
<dbReference type="SUPFAM" id="SSF53474">
    <property type="entry name" value="alpha/beta-Hydrolases"/>
    <property type="match status" value="1"/>
</dbReference>
<dbReference type="EMBL" id="LJGW01000041">
    <property type="protein sequence ID" value="OEV13773.1"/>
    <property type="molecule type" value="Genomic_DNA"/>
</dbReference>
<dbReference type="InterPro" id="IPR029058">
    <property type="entry name" value="AB_hydrolase_fold"/>
</dbReference>
<proteinExistence type="predicted"/>
<reference evidence="1 2" key="1">
    <citation type="journal article" date="2016" name="Front. Microbiol.">
        <title>Comparative Genomics Analysis of Streptomyces Species Reveals Their Adaptation to the Marine Environment and Their Diversity at the Genomic Level.</title>
        <authorList>
            <person name="Tian X."/>
            <person name="Zhang Z."/>
            <person name="Yang T."/>
            <person name="Chen M."/>
            <person name="Li J."/>
            <person name="Chen F."/>
            <person name="Yang J."/>
            <person name="Li W."/>
            <person name="Zhang B."/>
            <person name="Zhang Z."/>
            <person name="Wu J."/>
            <person name="Zhang C."/>
            <person name="Long L."/>
            <person name="Xiao J."/>
        </authorList>
    </citation>
    <scope>NUCLEOTIDE SEQUENCE [LARGE SCALE GENOMIC DNA]</scope>
    <source>
        <strain evidence="1 2">SCSIO 10429</strain>
    </source>
</reference>
<dbReference type="AlphaFoldDB" id="A0A1E7LCS7"/>
<comment type="caution">
    <text evidence="1">The sequence shown here is derived from an EMBL/GenBank/DDBJ whole genome shotgun (WGS) entry which is preliminary data.</text>
</comment>
<dbReference type="RefSeq" id="WP_070014708.1">
    <property type="nucleotide sequence ID" value="NZ_LJGW01000041.1"/>
</dbReference>
<gene>
    <name evidence="1" type="ORF">AN218_02030</name>
</gene>
<evidence type="ECO:0000313" key="1">
    <source>
        <dbReference type="EMBL" id="OEV13773.1"/>
    </source>
</evidence>
<evidence type="ECO:0000313" key="2">
    <source>
        <dbReference type="Proteomes" id="UP000176005"/>
    </source>
</evidence>
<keyword evidence="2" id="KW-1185">Reference proteome</keyword>
<name>A0A1E7LCS7_9ACTN</name>
<accession>A0A1E7LCS7</accession>
<dbReference type="Proteomes" id="UP000176005">
    <property type="component" value="Unassembled WGS sequence"/>
</dbReference>
<sequence>MPVAVAADGYTLWYDAVGREDTPALVFPARFRAEFAALGAALADRYRVVRYKPRQVVGEMEAEEEAGGPWEPSAWTHYPLEMEIADLHTVADAAGVGDFVLAGYSGMAALAGFLAPVSDRTRGLVVGGFPLLASRDYWLGFEEGARAALVQAGMQDKAAVHHLGRLLYREWGRRDDRAALTALPGPKVLWYGSRDCEPDCRMYDFVGGAAIARHIRAHADELRAAGFELIEVEGQDHIGALATTDVIAPELSAVLDKARW</sequence>
<protein>
    <recommendedName>
        <fullName evidence="3">Alpha/beta hydrolase</fullName>
    </recommendedName>
</protein>
<evidence type="ECO:0008006" key="3">
    <source>
        <dbReference type="Google" id="ProtNLM"/>
    </source>
</evidence>
<dbReference type="Gene3D" id="3.40.50.1820">
    <property type="entry name" value="alpha/beta hydrolase"/>
    <property type="match status" value="1"/>
</dbReference>